<organism evidence="6 7">
    <name type="scientific">Methanosarcina thermophila</name>
    <dbReference type="NCBI Taxonomy" id="2210"/>
    <lineage>
        <taxon>Archaea</taxon>
        <taxon>Methanobacteriati</taxon>
        <taxon>Methanobacteriota</taxon>
        <taxon>Stenosarchaea group</taxon>
        <taxon>Methanomicrobia</taxon>
        <taxon>Methanosarcinales</taxon>
        <taxon>Methanosarcinaceae</taxon>
        <taxon>Methanosarcina</taxon>
    </lineage>
</organism>
<protein>
    <submittedName>
        <fullName evidence="6">PGF-pre-PGF domain-containing protein</fullName>
    </submittedName>
</protein>
<sequence>MYRGIKLSRLIILLAAFFLLTLCSGIGTAAEIYVQPGDSIQTAVDNSVSGDVILLKPGTYTENVNVNKDNLVISSESGNPDDTIIVAASSSDHVITLQANNVEISGLGITGAMDSYAGIYLSECNNCVLEYNKILNNGYGVYLLLSKGNTLSSNVISSNGVSGLFVCPRSDNNLVFNNYFNNTVNANIKNGAGNAYNIMKTEGVNIVGGPCLGGNFWAEPDGTGFSETAVDANEDGIADFAYRFADSICSDELPLVSVPEPEKPILSVTGFQIDNTSRNNSTSINEDNSDESTTDVSPEPARNVESEEISETFITDDKEVKFDFERNETCVAYLTFNSKKTVGKTTAVVEMLKANSSLVSEPLSDEVYRYFNIWIGDGEYATPANIENPVVCFKVEKSWLEDKNINWNSIKLNTYSAGEWKELPVNLTGEDNNFLYFTAQPLEFPFFAITGKSEGGIVGGSADSQPSGSDARGFNVENSGTINNANVEIALEKKATAPGFETIYGLSSLLVLFLYRKMKP</sequence>
<proteinExistence type="predicted"/>
<dbReference type="SUPFAM" id="SSF51126">
    <property type="entry name" value="Pectin lyase-like"/>
    <property type="match status" value="1"/>
</dbReference>
<dbReference type="InterPro" id="IPR051550">
    <property type="entry name" value="SCF-Subunits/Alg-Epimerases"/>
</dbReference>
<evidence type="ECO:0000256" key="4">
    <source>
        <dbReference type="SAM" id="MobiDB-lite"/>
    </source>
</evidence>
<name>A0A1I7AD44_METTE</name>
<feature type="domain" description="Carbohydrate-binding/sugar hydrolysis" evidence="5">
    <location>
        <begin position="55"/>
        <end position="167"/>
    </location>
</feature>
<dbReference type="InterPro" id="IPR022441">
    <property type="entry name" value="Para_beta_helix_rpt-2"/>
</dbReference>
<gene>
    <name evidence="6" type="ORF">SAMN02910340_02049</name>
</gene>
<dbReference type="PANTHER" id="PTHR22990:SF15">
    <property type="entry name" value="F-BOX ONLY PROTEIN 10"/>
    <property type="match status" value="1"/>
</dbReference>
<reference evidence="6 7" key="1">
    <citation type="submission" date="2016-10" db="EMBL/GenBank/DDBJ databases">
        <authorList>
            <person name="Varghese N."/>
            <person name="Submissions S."/>
        </authorList>
    </citation>
    <scope>NUCLEOTIDE SEQUENCE [LARGE SCALE GENOMIC DNA]</scope>
    <source>
        <strain evidence="6 7">DSM 11855</strain>
    </source>
</reference>
<dbReference type="SMART" id="SM00722">
    <property type="entry name" value="CASH"/>
    <property type="match status" value="1"/>
</dbReference>
<keyword evidence="2" id="KW-0677">Repeat</keyword>
<dbReference type="Proteomes" id="UP000323733">
    <property type="component" value="Unassembled WGS sequence"/>
</dbReference>
<dbReference type="Pfam" id="PF05048">
    <property type="entry name" value="NosD"/>
    <property type="match status" value="1"/>
</dbReference>
<evidence type="ECO:0000256" key="2">
    <source>
        <dbReference type="ARBA" id="ARBA00022737"/>
    </source>
</evidence>
<dbReference type="InterPro" id="IPR006626">
    <property type="entry name" value="PbH1"/>
</dbReference>
<dbReference type="NCBIfam" id="TIGR03804">
    <property type="entry name" value="para_beta_helix"/>
    <property type="match status" value="1"/>
</dbReference>
<keyword evidence="3" id="KW-0833">Ubl conjugation pathway</keyword>
<keyword evidence="7" id="KW-1185">Reference proteome</keyword>
<feature type="region of interest" description="Disordered" evidence="4">
    <location>
        <begin position="268"/>
        <end position="307"/>
    </location>
</feature>
<accession>A0A1I7AD44</accession>
<feature type="compositionally biased region" description="Polar residues" evidence="4">
    <location>
        <begin position="269"/>
        <end position="286"/>
    </location>
</feature>
<dbReference type="NCBIfam" id="TIGR04213">
    <property type="entry name" value="PGF_pre_PGF"/>
    <property type="match status" value="1"/>
</dbReference>
<dbReference type="InterPro" id="IPR026453">
    <property type="entry name" value="PGF_pre_PGF"/>
</dbReference>
<dbReference type="SMART" id="SM00710">
    <property type="entry name" value="PbH1"/>
    <property type="match status" value="4"/>
</dbReference>
<dbReference type="InterPro" id="IPR006633">
    <property type="entry name" value="Carb-bd_sugar_hydrolysis-dom"/>
</dbReference>
<dbReference type="InterPro" id="IPR011050">
    <property type="entry name" value="Pectin_lyase_fold/virulence"/>
</dbReference>
<dbReference type="PANTHER" id="PTHR22990">
    <property type="entry name" value="F-BOX ONLY PROTEIN"/>
    <property type="match status" value="1"/>
</dbReference>
<evidence type="ECO:0000256" key="3">
    <source>
        <dbReference type="ARBA" id="ARBA00022786"/>
    </source>
</evidence>
<evidence type="ECO:0000256" key="1">
    <source>
        <dbReference type="ARBA" id="ARBA00004906"/>
    </source>
</evidence>
<dbReference type="InterPro" id="IPR007742">
    <property type="entry name" value="NosD_dom"/>
</dbReference>
<dbReference type="EMBL" id="FPAO01000008">
    <property type="protein sequence ID" value="SFT72886.1"/>
    <property type="molecule type" value="Genomic_DNA"/>
</dbReference>
<dbReference type="Gene3D" id="2.160.20.10">
    <property type="entry name" value="Single-stranded right-handed beta-helix, Pectin lyase-like"/>
    <property type="match status" value="2"/>
</dbReference>
<dbReference type="InterPro" id="IPR012334">
    <property type="entry name" value="Pectin_lyas_fold"/>
</dbReference>
<evidence type="ECO:0000313" key="6">
    <source>
        <dbReference type="EMBL" id="SFT72886.1"/>
    </source>
</evidence>
<dbReference type="AlphaFoldDB" id="A0A1I7AD44"/>
<evidence type="ECO:0000313" key="7">
    <source>
        <dbReference type="Proteomes" id="UP000323733"/>
    </source>
</evidence>
<evidence type="ECO:0000259" key="5">
    <source>
        <dbReference type="SMART" id="SM00722"/>
    </source>
</evidence>
<comment type="pathway">
    <text evidence="1">Protein modification; protein ubiquitination.</text>
</comment>